<dbReference type="PROSITE" id="PS00600">
    <property type="entry name" value="AA_TRANSFER_CLASS_3"/>
    <property type="match status" value="1"/>
</dbReference>
<accession>A0A934KIW2</accession>
<evidence type="ECO:0000256" key="4">
    <source>
        <dbReference type="ARBA" id="ARBA00008981"/>
    </source>
</evidence>
<dbReference type="CDD" id="cd00610">
    <property type="entry name" value="OAT_like"/>
    <property type="match status" value="1"/>
</dbReference>
<dbReference type="EMBL" id="JAEKNN010000048">
    <property type="protein sequence ID" value="MBJ7609616.1"/>
    <property type="molecule type" value="Genomic_DNA"/>
</dbReference>
<evidence type="ECO:0000256" key="6">
    <source>
        <dbReference type="ARBA" id="ARBA00023235"/>
    </source>
</evidence>
<dbReference type="InterPro" id="IPR015424">
    <property type="entry name" value="PyrdxlP-dep_Trfase"/>
</dbReference>
<gene>
    <name evidence="8 10" type="primary">hemL</name>
    <name evidence="10" type="ORF">JF887_09360</name>
</gene>
<reference evidence="10 11" key="1">
    <citation type="submission" date="2020-10" db="EMBL/GenBank/DDBJ databases">
        <title>Ca. Dormibacterota MAGs.</title>
        <authorList>
            <person name="Montgomery K."/>
        </authorList>
    </citation>
    <scope>NUCLEOTIDE SEQUENCE [LARGE SCALE GENOMIC DNA]</scope>
    <source>
        <strain evidence="10">Mitchell_Peninsula_5</strain>
    </source>
</reference>
<dbReference type="GO" id="GO:0008483">
    <property type="term" value="F:transaminase activity"/>
    <property type="evidence" value="ECO:0007669"/>
    <property type="project" value="InterPro"/>
</dbReference>
<feature type="region of interest" description="Disordered" evidence="9">
    <location>
        <begin position="432"/>
        <end position="481"/>
    </location>
</feature>
<dbReference type="InterPro" id="IPR005814">
    <property type="entry name" value="Aminotrans_3"/>
</dbReference>
<dbReference type="Proteomes" id="UP000614410">
    <property type="component" value="Unassembled WGS sequence"/>
</dbReference>
<dbReference type="InterPro" id="IPR015421">
    <property type="entry name" value="PyrdxlP-dep_Trfase_major"/>
</dbReference>
<dbReference type="InterPro" id="IPR049704">
    <property type="entry name" value="Aminotrans_3_PPA_site"/>
</dbReference>
<evidence type="ECO:0000256" key="9">
    <source>
        <dbReference type="SAM" id="MobiDB-lite"/>
    </source>
</evidence>
<dbReference type="PANTHER" id="PTHR43713">
    <property type="entry name" value="GLUTAMATE-1-SEMIALDEHYDE 2,1-AMINOMUTASE"/>
    <property type="match status" value="1"/>
</dbReference>
<proteinExistence type="inferred from homology"/>
<dbReference type="InterPro" id="IPR015422">
    <property type="entry name" value="PyrdxlP-dep_Trfase_small"/>
</dbReference>
<protein>
    <recommendedName>
        <fullName evidence="8">Glutamate-1-semialdehyde 2,1-aminomutase</fullName>
        <shortName evidence="8">GSA</shortName>
        <ecNumber evidence="8">5.4.3.8</ecNumber>
    </recommendedName>
    <alternativeName>
        <fullName evidence="8">Glutamate-1-semialdehyde aminotransferase</fullName>
        <shortName evidence="8">GSA-AT</shortName>
    </alternativeName>
</protein>
<evidence type="ECO:0000256" key="8">
    <source>
        <dbReference type="HAMAP-Rule" id="MF_00375"/>
    </source>
</evidence>
<feature type="modified residue" description="N6-(pyridoxal phosphate)lysine" evidence="8">
    <location>
        <position position="267"/>
    </location>
</feature>
<dbReference type="NCBIfam" id="NF000818">
    <property type="entry name" value="PRK00062.1"/>
    <property type="match status" value="1"/>
</dbReference>
<dbReference type="FunFam" id="3.40.640.10:FF:000021">
    <property type="entry name" value="Glutamate-1-semialdehyde 2,1-aminomutase"/>
    <property type="match status" value="1"/>
</dbReference>
<comment type="caution">
    <text evidence="10">The sequence shown here is derived from an EMBL/GenBank/DDBJ whole genome shotgun (WGS) entry which is preliminary data.</text>
</comment>
<keyword evidence="8" id="KW-0963">Cytoplasm</keyword>
<evidence type="ECO:0000313" key="10">
    <source>
        <dbReference type="EMBL" id="MBJ7609616.1"/>
    </source>
</evidence>
<comment type="catalytic activity">
    <reaction evidence="1 8">
        <text>(S)-4-amino-5-oxopentanoate = 5-aminolevulinate</text>
        <dbReference type="Rhea" id="RHEA:14265"/>
        <dbReference type="ChEBI" id="CHEBI:57501"/>
        <dbReference type="ChEBI" id="CHEBI:356416"/>
        <dbReference type="EC" id="5.4.3.8"/>
    </reaction>
</comment>
<dbReference type="SUPFAM" id="SSF53383">
    <property type="entry name" value="PLP-dependent transferases"/>
    <property type="match status" value="1"/>
</dbReference>
<dbReference type="Gene3D" id="3.40.640.10">
    <property type="entry name" value="Type I PLP-dependent aspartate aminotransferase-like (Major domain)"/>
    <property type="match status" value="1"/>
</dbReference>
<dbReference type="HAMAP" id="MF_00375">
    <property type="entry name" value="HemL_aminotrans_3"/>
    <property type="match status" value="1"/>
</dbReference>
<dbReference type="Gene3D" id="3.90.1150.10">
    <property type="entry name" value="Aspartate Aminotransferase, domain 1"/>
    <property type="match status" value="1"/>
</dbReference>
<dbReference type="GO" id="GO:0042286">
    <property type="term" value="F:glutamate-1-semialdehyde 2,1-aminomutase activity"/>
    <property type="evidence" value="ECO:0007669"/>
    <property type="project" value="UniProtKB-UniRule"/>
</dbReference>
<feature type="compositionally biased region" description="Basic and acidic residues" evidence="9">
    <location>
        <begin position="437"/>
        <end position="448"/>
    </location>
</feature>
<dbReference type="GO" id="GO:0005737">
    <property type="term" value="C:cytoplasm"/>
    <property type="evidence" value="ECO:0007669"/>
    <property type="project" value="UniProtKB-SubCell"/>
</dbReference>
<evidence type="ECO:0000256" key="7">
    <source>
        <dbReference type="ARBA" id="ARBA00023244"/>
    </source>
</evidence>
<dbReference type="Pfam" id="PF00202">
    <property type="entry name" value="Aminotran_3"/>
    <property type="match status" value="1"/>
</dbReference>
<dbReference type="InterPro" id="IPR004639">
    <property type="entry name" value="4pyrrol_synth_GluAld_NH2Trfase"/>
</dbReference>
<comment type="subunit">
    <text evidence="8">Homodimer.</text>
</comment>
<evidence type="ECO:0000256" key="3">
    <source>
        <dbReference type="ARBA" id="ARBA00004819"/>
    </source>
</evidence>
<evidence type="ECO:0000313" key="11">
    <source>
        <dbReference type="Proteomes" id="UP000614410"/>
    </source>
</evidence>
<evidence type="ECO:0000256" key="5">
    <source>
        <dbReference type="ARBA" id="ARBA00022898"/>
    </source>
</evidence>
<dbReference type="NCBIfam" id="TIGR00713">
    <property type="entry name" value="hemL"/>
    <property type="match status" value="1"/>
</dbReference>
<evidence type="ECO:0000256" key="2">
    <source>
        <dbReference type="ARBA" id="ARBA00001933"/>
    </source>
</evidence>
<dbReference type="PANTHER" id="PTHR43713:SF3">
    <property type="entry name" value="GLUTAMATE-1-SEMIALDEHYDE 2,1-AMINOMUTASE 1, CHLOROPLASTIC-RELATED"/>
    <property type="match status" value="1"/>
</dbReference>
<comment type="cofactor">
    <cofactor evidence="2 8">
        <name>pyridoxal 5'-phosphate</name>
        <dbReference type="ChEBI" id="CHEBI:597326"/>
    </cofactor>
</comment>
<dbReference type="AlphaFoldDB" id="A0A934KIW2"/>
<keyword evidence="7 8" id="KW-0627">Porphyrin biosynthesis</keyword>
<comment type="similarity">
    <text evidence="4 8">Belongs to the class-III pyridoxal-phosphate-dependent aminotransferase family. HemL subfamily.</text>
</comment>
<name>A0A934KIW2_9BACT</name>
<organism evidence="10 11">
    <name type="scientific">Candidatus Amunia macphersoniae</name>
    <dbReference type="NCBI Taxonomy" id="3127014"/>
    <lineage>
        <taxon>Bacteria</taxon>
        <taxon>Bacillati</taxon>
        <taxon>Candidatus Dormiibacterota</taxon>
        <taxon>Candidatus Dormibacteria</taxon>
        <taxon>Candidatus Aeolococcales</taxon>
        <taxon>Candidatus Aeolococcaceae</taxon>
        <taxon>Candidatus Amunia</taxon>
    </lineage>
</organism>
<dbReference type="EC" id="5.4.3.8" evidence="8"/>
<dbReference type="GO" id="GO:0006782">
    <property type="term" value="P:protoporphyrinogen IX biosynthetic process"/>
    <property type="evidence" value="ECO:0007669"/>
    <property type="project" value="UniProtKB-UniRule"/>
</dbReference>
<sequence length="481" mass="49004">MAEPGSTGWRERAERVLPGGVNSPVRAFAAVGGCPPIIASASGAHLVDEDGVNYVDFILAYGPHILGHAHPAIVAALHEQAGRGTAFGATSAVEVELAERVVAAIPSVEMVRLVNSGTEATMSALRLARALTGRDRVVKCAGGYHGHADAFLAAAGSGIATLGIPGSPGVPVAAVADTIVVPYNDAVAVQAVLDREGEQVAAVIVEPVAGNMGCVLPAPGFLEALRTLTTQHGVLLIFDEVMTGFRVARGGAQQLFNVAPDLTCLGKVIGGGLPVGAFGGARSLMERLAPLGDVYQAGTLSGNPLAMAAGCAALDELEREGVYAQLESLGAQLATGLAEAAGRAGVALTVNRCGSMLTPFLGVEAVGDYAEAAAADTAGFARLHHAWREHGVLWPPSQFEAGFISMAHSAPDIALAVEGFAAGLAVAPVGSATRFHPPADRTRTREQRLSATSGAAREAMLDSADDSPRPARRFPPATHGG</sequence>
<comment type="pathway">
    <text evidence="3">Porphyrin-containing compound metabolism; protoporphyrin-IX biosynthesis; 5-aminolevulinate from L-glutamyl-tRNA(Glu): step 2/2.</text>
</comment>
<dbReference type="GO" id="GO:0030170">
    <property type="term" value="F:pyridoxal phosphate binding"/>
    <property type="evidence" value="ECO:0007669"/>
    <property type="project" value="InterPro"/>
</dbReference>
<keyword evidence="5 8" id="KW-0663">Pyridoxal phosphate</keyword>
<evidence type="ECO:0000256" key="1">
    <source>
        <dbReference type="ARBA" id="ARBA00001579"/>
    </source>
</evidence>
<keyword evidence="6 8" id="KW-0413">Isomerase</keyword>
<comment type="subcellular location">
    <subcellularLocation>
        <location evidence="8">Cytoplasm</location>
    </subcellularLocation>
</comment>